<dbReference type="EMBL" id="JABXYJ010000009">
    <property type="protein sequence ID" value="NVO79097.1"/>
    <property type="molecule type" value="Genomic_DNA"/>
</dbReference>
<comment type="subcellular location">
    <subcellularLocation>
        <location evidence="1">Membrane</location>
    </subcellularLocation>
</comment>
<evidence type="ECO:0000259" key="4">
    <source>
        <dbReference type="Pfam" id="PF05433"/>
    </source>
</evidence>
<keyword evidence="6" id="KW-1185">Reference proteome</keyword>
<dbReference type="PANTHER" id="PTHR35603">
    <property type="match status" value="1"/>
</dbReference>
<proteinExistence type="predicted"/>
<dbReference type="AlphaFoldDB" id="A0A850QJ03"/>
<comment type="caution">
    <text evidence="5">The sequence shown here is derived from an EMBL/GenBank/DDBJ whole genome shotgun (WGS) entry which is preliminary data.</text>
</comment>
<dbReference type="InterPro" id="IPR051407">
    <property type="entry name" value="Bact_OM_lipoprot/Surf_antigen"/>
</dbReference>
<name>A0A850QJ03_9BURK</name>
<dbReference type="PANTHER" id="PTHR35603:SF2">
    <property type="entry name" value="OUTER MEMBRANE LIPOPROTEIN"/>
    <property type="match status" value="1"/>
</dbReference>
<feature type="chain" id="PRO_5032898188" evidence="3">
    <location>
        <begin position="21"/>
        <end position="202"/>
    </location>
</feature>
<dbReference type="RefSeq" id="WP_176804624.1">
    <property type="nucleotide sequence ID" value="NZ_JABXYJ010000009.1"/>
</dbReference>
<keyword evidence="3" id="KW-0732">Signal</keyword>
<reference evidence="5 6" key="1">
    <citation type="submission" date="2020-06" db="EMBL/GenBank/DDBJ databases">
        <authorList>
            <person name="Qiu C."/>
            <person name="Liu Z."/>
        </authorList>
    </citation>
    <scope>NUCLEOTIDE SEQUENCE [LARGE SCALE GENOMIC DNA]</scope>
    <source>
        <strain evidence="5 6">EM 1</strain>
    </source>
</reference>
<organism evidence="5 6">
    <name type="scientific">Undibacterium oligocarboniphilum</name>
    <dbReference type="NCBI Taxonomy" id="666702"/>
    <lineage>
        <taxon>Bacteria</taxon>
        <taxon>Pseudomonadati</taxon>
        <taxon>Pseudomonadota</taxon>
        <taxon>Betaproteobacteria</taxon>
        <taxon>Burkholderiales</taxon>
        <taxon>Oxalobacteraceae</taxon>
        <taxon>Undibacterium</taxon>
    </lineage>
</organism>
<evidence type="ECO:0000313" key="6">
    <source>
        <dbReference type="Proteomes" id="UP000588051"/>
    </source>
</evidence>
<feature type="signal peptide" evidence="3">
    <location>
        <begin position="1"/>
        <end position="20"/>
    </location>
</feature>
<dbReference type="Proteomes" id="UP000588051">
    <property type="component" value="Unassembled WGS sequence"/>
</dbReference>
<feature type="domain" description="Glycine zipper 2TM" evidence="4">
    <location>
        <begin position="114"/>
        <end position="155"/>
    </location>
</feature>
<protein>
    <submittedName>
        <fullName evidence="5">Glycine zipper 2TM domain-containing protein</fullName>
    </submittedName>
</protein>
<accession>A0A850QJ03</accession>
<gene>
    <name evidence="5" type="ORF">HV832_14800</name>
</gene>
<dbReference type="Pfam" id="PF05433">
    <property type="entry name" value="Rick_17kDa_Anti"/>
    <property type="match status" value="1"/>
</dbReference>
<evidence type="ECO:0000256" key="1">
    <source>
        <dbReference type="ARBA" id="ARBA00004370"/>
    </source>
</evidence>
<evidence type="ECO:0000313" key="5">
    <source>
        <dbReference type="EMBL" id="NVO79097.1"/>
    </source>
</evidence>
<keyword evidence="2" id="KW-0472">Membrane</keyword>
<evidence type="ECO:0000256" key="2">
    <source>
        <dbReference type="ARBA" id="ARBA00023136"/>
    </source>
</evidence>
<evidence type="ECO:0000256" key="3">
    <source>
        <dbReference type="SAM" id="SignalP"/>
    </source>
</evidence>
<dbReference type="InterPro" id="IPR008816">
    <property type="entry name" value="Gly_zipper_2TM_dom"/>
</dbReference>
<sequence>MKKQLIGMMVLCVLTGIAMAQNNNTAKTAYAEASRQAAARYADDKKLCADETSSSARMQCLRDAKTEYNKALAAAKTSSGTATATGSKNTATCADCGRVVAVHVSEKEGEGGALGVIAGGVAGALLGNQVGGGTGRDLATIAGAAGGAYAGHKIEQKAKASKVWTVSVQYDNGNKQDYQFEADPGYQSGDLVRSNGNTIIRR</sequence>
<dbReference type="GO" id="GO:0019867">
    <property type="term" value="C:outer membrane"/>
    <property type="evidence" value="ECO:0007669"/>
    <property type="project" value="InterPro"/>
</dbReference>